<name>A0ABQ0TV28_9BACL</name>
<gene>
    <name evidence="1" type="ORF">BRE01_55000</name>
</gene>
<protein>
    <recommendedName>
        <fullName evidence="3">Transposase</fullName>
    </recommendedName>
</protein>
<reference evidence="1 2" key="1">
    <citation type="submission" date="2019-06" db="EMBL/GenBank/DDBJ databases">
        <title>Whole genome shotgun sequence of Brevibacillus reuszeri NBRC 15719.</title>
        <authorList>
            <person name="Hosoyama A."/>
            <person name="Uohara A."/>
            <person name="Ohji S."/>
            <person name="Ichikawa N."/>
        </authorList>
    </citation>
    <scope>NUCLEOTIDE SEQUENCE [LARGE SCALE GENOMIC DNA]</scope>
    <source>
        <strain evidence="1 2">NBRC 15719</strain>
    </source>
</reference>
<dbReference type="Proteomes" id="UP000319578">
    <property type="component" value="Unassembled WGS sequence"/>
</dbReference>
<evidence type="ECO:0008006" key="3">
    <source>
        <dbReference type="Google" id="ProtNLM"/>
    </source>
</evidence>
<accession>A0ABQ0TV28</accession>
<organism evidence="1 2">
    <name type="scientific">Brevibacillus reuszeri</name>
    <dbReference type="NCBI Taxonomy" id="54915"/>
    <lineage>
        <taxon>Bacteria</taxon>
        <taxon>Bacillati</taxon>
        <taxon>Bacillota</taxon>
        <taxon>Bacilli</taxon>
        <taxon>Bacillales</taxon>
        <taxon>Paenibacillaceae</taxon>
        <taxon>Brevibacillus</taxon>
    </lineage>
</organism>
<proteinExistence type="predicted"/>
<sequence>MERFNGVATKYMDNYLSWFRFLELHKQLNKILRKRTMVLESYKKANFMTVGMFKTG</sequence>
<dbReference type="EMBL" id="BJON01000023">
    <property type="protein sequence ID" value="GED71798.1"/>
    <property type="molecule type" value="Genomic_DNA"/>
</dbReference>
<evidence type="ECO:0000313" key="2">
    <source>
        <dbReference type="Proteomes" id="UP000319578"/>
    </source>
</evidence>
<keyword evidence="2" id="KW-1185">Reference proteome</keyword>
<evidence type="ECO:0000313" key="1">
    <source>
        <dbReference type="EMBL" id="GED71798.1"/>
    </source>
</evidence>
<comment type="caution">
    <text evidence="1">The sequence shown here is derived from an EMBL/GenBank/DDBJ whole genome shotgun (WGS) entry which is preliminary data.</text>
</comment>